<evidence type="ECO:0000256" key="3">
    <source>
        <dbReference type="ARBA" id="ARBA00022692"/>
    </source>
</evidence>
<name>A0A415EQ88_ENTCA</name>
<feature type="transmembrane region" description="Helical" evidence="6">
    <location>
        <begin position="194"/>
        <end position="217"/>
    </location>
</feature>
<feature type="transmembrane region" description="Helical" evidence="6">
    <location>
        <begin position="423"/>
        <end position="444"/>
    </location>
</feature>
<evidence type="ECO:0000313" key="8">
    <source>
        <dbReference type="Proteomes" id="UP000286288"/>
    </source>
</evidence>
<proteinExistence type="predicted"/>
<dbReference type="PANTHER" id="PTHR43652">
    <property type="entry name" value="BASIC AMINO ACID ANTIPORTER YFCC-RELATED"/>
    <property type="match status" value="1"/>
</dbReference>
<dbReference type="AlphaFoldDB" id="A0A415EQ88"/>
<feature type="transmembrane region" description="Helical" evidence="6">
    <location>
        <begin position="161"/>
        <end position="182"/>
    </location>
</feature>
<feature type="transmembrane region" description="Helical" evidence="6">
    <location>
        <begin position="109"/>
        <end position="129"/>
    </location>
</feature>
<dbReference type="PANTHER" id="PTHR43652:SF6">
    <property type="entry name" value="ARGININE REPRESSOR"/>
    <property type="match status" value="1"/>
</dbReference>
<feature type="transmembrane region" description="Helical" evidence="6">
    <location>
        <begin position="12"/>
        <end position="32"/>
    </location>
</feature>
<dbReference type="Proteomes" id="UP000286288">
    <property type="component" value="Unassembled WGS sequence"/>
</dbReference>
<evidence type="ECO:0000313" key="7">
    <source>
        <dbReference type="EMBL" id="RHK05469.1"/>
    </source>
</evidence>
<comment type="caution">
    <text evidence="7">The sequence shown here is derived from an EMBL/GenBank/DDBJ whole genome shotgun (WGS) entry which is preliminary data.</text>
</comment>
<evidence type="ECO:0000256" key="2">
    <source>
        <dbReference type="ARBA" id="ARBA00022475"/>
    </source>
</evidence>
<keyword evidence="4 6" id="KW-1133">Transmembrane helix</keyword>
<gene>
    <name evidence="7" type="ORF">DW084_13645</name>
</gene>
<sequence>MKKKQKEKKSLTSFSILFLIIIALTVASWLLAGQPFAPSLPAGQEEMVSQVVGAKFSDFFMAPFNGFRDAIEICVFILCLGGFLNIVTRTGALEAGIQHLVKKLKGNELILIPILMVLFSIGGSTYGMAEETIPFYSLLAITMVASGFDTIVAAGTVMLGAGAGVIGSTVNPFATGVAMDALRSIDIAPNNGTILVVGALLWLVTTAYCIFVVMSYAKKVKADKGSTILSLQEQKEMEEHFVKDTNEDLAFTQKHRLILTIFGLSFVIMVVSLIPWGDFDIHVFDGWTAFLTGNSFGEWYFGDLAMWFFYISIIIALIQGFSEKEIVTNFIDGVKDILSVVLIIVVARGASYIMQTTYLDLFILDRASHLLEGLSPVLFVIGAYILYLLLSFLIPSTSGLAYVSIPIMGALAQSIGLNPNVMVMIFTAGCGLVNLITPTSGVVMGGLELARVNYSTWTRFMRKPLLIIGISNLAILIFSMLFL</sequence>
<dbReference type="Pfam" id="PF03606">
    <property type="entry name" value="DcuC"/>
    <property type="match status" value="1"/>
</dbReference>
<evidence type="ECO:0000256" key="5">
    <source>
        <dbReference type="ARBA" id="ARBA00023136"/>
    </source>
</evidence>
<feature type="transmembrane region" description="Helical" evidence="6">
    <location>
        <begin position="70"/>
        <end position="88"/>
    </location>
</feature>
<feature type="transmembrane region" description="Helical" evidence="6">
    <location>
        <begin position="333"/>
        <end position="354"/>
    </location>
</feature>
<keyword evidence="2" id="KW-1003">Cell membrane</keyword>
<feature type="transmembrane region" description="Helical" evidence="6">
    <location>
        <begin position="400"/>
        <end position="417"/>
    </location>
</feature>
<feature type="transmembrane region" description="Helical" evidence="6">
    <location>
        <begin position="299"/>
        <end position="321"/>
    </location>
</feature>
<feature type="transmembrane region" description="Helical" evidence="6">
    <location>
        <begin position="374"/>
        <end position="393"/>
    </location>
</feature>
<comment type="subcellular location">
    <subcellularLocation>
        <location evidence="1">Cell membrane</location>
        <topology evidence="1">Multi-pass membrane protein</topology>
    </subcellularLocation>
</comment>
<keyword evidence="3 6" id="KW-0812">Transmembrane</keyword>
<feature type="transmembrane region" description="Helical" evidence="6">
    <location>
        <begin position="135"/>
        <end position="154"/>
    </location>
</feature>
<evidence type="ECO:0000256" key="6">
    <source>
        <dbReference type="SAM" id="Phobius"/>
    </source>
</evidence>
<evidence type="ECO:0000256" key="1">
    <source>
        <dbReference type="ARBA" id="ARBA00004651"/>
    </source>
</evidence>
<evidence type="ECO:0000256" key="4">
    <source>
        <dbReference type="ARBA" id="ARBA00022989"/>
    </source>
</evidence>
<dbReference type="InterPro" id="IPR051679">
    <property type="entry name" value="DASS-Related_Transporters"/>
</dbReference>
<keyword evidence="5 6" id="KW-0472">Membrane</keyword>
<dbReference type="RefSeq" id="WP_151196048.1">
    <property type="nucleotide sequence ID" value="NZ_JAAVMT010000012.1"/>
</dbReference>
<dbReference type="InterPro" id="IPR018385">
    <property type="entry name" value="C4_dicarb_anaerob_car-like"/>
</dbReference>
<dbReference type="EMBL" id="QRMZ01000019">
    <property type="protein sequence ID" value="RHK05469.1"/>
    <property type="molecule type" value="Genomic_DNA"/>
</dbReference>
<dbReference type="GO" id="GO:0005886">
    <property type="term" value="C:plasma membrane"/>
    <property type="evidence" value="ECO:0007669"/>
    <property type="project" value="UniProtKB-SubCell"/>
</dbReference>
<protein>
    <submittedName>
        <fullName evidence="7">YfcC family protein</fullName>
    </submittedName>
</protein>
<feature type="transmembrane region" description="Helical" evidence="6">
    <location>
        <begin position="257"/>
        <end position="279"/>
    </location>
</feature>
<reference evidence="7 8" key="1">
    <citation type="submission" date="2018-08" db="EMBL/GenBank/DDBJ databases">
        <title>A genome reference for cultivated species of the human gut microbiota.</title>
        <authorList>
            <person name="Zou Y."/>
            <person name="Xue W."/>
            <person name="Luo G."/>
        </authorList>
    </citation>
    <scope>NUCLEOTIDE SEQUENCE [LARGE SCALE GENOMIC DNA]</scope>
    <source>
        <strain evidence="7 8">AF48-16</strain>
    </source>
</reference>
<organism evidence="7 8">
    <name type="scientific">Enterococcus casseliflavus</name>
    <name type="common">Enterococcus flavescens</name>
    <dbReference type="NCBI Taxonomy" id="37734"/>
    <lineage>
        <taxon>Bacteria</taxon>
        <taxon>Bacillati</taxon>
        <taxon>Bacillota</taxon>
        <taxon>Bacilli</taxon>
        <taxon>Lactobacillales</taxon>
        <taxon>Enterococcaceae</taxon>
        <taxon>Enterococcus</taxon>
    </lineage>
</organism>
<accession>A0A415EQ88</accession>
<feature type="transmembrane region" description="Helical" evidence="6">
    <location>
        <begin position="465"/>
        <end position="482"/>
    </location>
</feature>